<feature type="coiled-coil region" evidence="4">
    <location>
        <begin position="1036"/>
        <end position="1217"/>
    </location>
</feature>
<dbReference type="SUPFAM" id="SSF90257">
    <property type="entry name" value="Myosin rod fragments"/>
    <property type="match status" value="1"/>
</dbReference>
<keyword evidence="2 4" id="KW-0175">Coiled coil</keyword>
<evidence type="ECO:0000256" key="2">
    <source>
        <dbReference type="ARBA" id="ARBA00023054"/>
    </source>
</evidence>
<dbReference type="EMBL" id="JAYMGO010000007">
    <property type="protein sequence ID" value="KAL1271327.1"/>
    <property type="molecule type" value="Genomic_DNA"/>
</dbReference>
<evidence type="ECO:0000313" key="7">
    <source>
        <dbReference type="Proteomes" id="UP001558613"/>
    </source>
</evidence>
<dbReference type="InterPro" id="IPR002110">
    <property type="entry name" value="Ankyrin_rpt"/>
</dbReference>
<feature type="repeat" description="ANK" evidence="3">
    <location>
        <begin position="278"/>
        <end position="310"/>
    </location>
</feature>
<protein>
    <recommendedName>
        <fullName evidence="8">Uveal autoantigen with coiled-coil domains and ankyrin repeats</fullName>
    </recommendedName>
</protein>
<feature type="coiled-coil region" evidence="4">
    <location>
        <begin position="380"/>
        <end position="465"/>
    </location>
</feature>
<gene>
    <name evidence="6" type="ORF">QQF64_030343</name>
</gene>
<dbReference type="PANTHER" id="PTHR24129:SF1">
    <property type="entry name" value="UVEAL AUTOANTIGEN WITH COILED-COIL DOMAINS AND ANKYRIN REPEATS"/>
    <property type="match status" value="1"/>
</dbReference>
<dbReference type="Pfam" id="PF00023">
    <property type="entry name" value="Ank"/>
    <property type="match status" value="1"/>
</dbReference>
<dbReference type="InterPro" id="IPR042420">
    <property type="entry name" value="RAI14/UACA"/>
</dbReference>
<feature type="repeat" description="ANK" evidence="3">
    <location>
        <begin position="245"/>
        <end position="277"/>
    </location>
</feature>
<reference evidence="6 7" key="1">
    <citation type="submission" date="2023-09" db="EMBL/GenBank/DDBJ databases">
        <authorList>
            <person name="Wang M."/>
        </authorList>
    </citation>
    <scope>NUCLEOTIDE SEQUENCE [LARGE SCALE GENOMIC DNA]</scope>
    <source>
        <strain evidence="6">GT-2023</strain>
        <tissue evidence="6">Liver</tissue>
    </source>
</reference>
<dbReference type="PANTHER" id="PTHR24129">
    <property type="entry name" value="ANKYCORBIN"/>
    <property type="match status" value="1"/>
</dbReference>
<dbReference type="InterPro" id="IPR036770">
    <property type="entry name" value="Ankyrin_rpt-contain_sf"/>
</dbReference>
<feature type="coiled-coil region" evidence="4">
    <location>
        <begin position="541"/>
        <end position="1000"/>
    </location>
</feature>
<dbReference type="PROSITE" id="PS50297">
    <property type="entry name" value="ANK_REP_REGION"/>
    <property type="match status" value="3"/>
</dbReference>
<feature type="coiled-coil region" evidence="4">
    <location>
        <begin position="1246"/>
        <end position="1465"/>
    </location>
</feature>
<evidence type="ECO:0000256" key="1">
    <source>
        <dbReference type="ARBA" id="ARBA00022737"/>
    </source>
</evidence>
<feature type="region of interest" description="Disordered" evidence="5">
    <location>
        <begin position="1"/>
        <end position="25"/>
    </location>
</feature>
<keyword evidence="7" id="KW-1185">Reference proteome</keyword>
<keyword evidence="1" id="KW-0677">Repeat</keyword>
<evidence type="ECO:0000256" key="3">
    <source>
        <dbReference type="PROSITE-ProRule" id="PRU00023"/>
    </source>
</evidence>
<dbReference type="PROSITE" id="PS50088">
    <property type="entry name" value="ANK_REPEAT"/>
    <property type="match status" value="3"/>
</dbReference>
<evidence type="ECO:0008006" key="8">
    <source>
        <dbReference type="Google" id="ProtNLM"/>
    </source>
</evidence>
<evidence type="ECO:0000256" key="5">
    <source>
        <dbReference type="SAM" id="MobiDB-lite"/>
    </source>
</evidence>
<evidence type="ECO:0000313" key="6">
    <source>
        <dbReference type="EMBL" id="KAL1271327.1"/>
    </source>
</evidence>
<organism evidence="6 7">
    <name type="scientific">Cirrhinus molitorella</name>
    <name type="common">mud carp</name>
    <dbReference type="NCBI Taxonomy" id="172907"/>
    <lineage>
        <taxon>Eukaryota</taxon>
        <taxon>Metazoa</taxon>
        <taxon>Chordata</taxon>
        <taxon>Craniata</taxon>
        <taxon>Vertebrata</taxon>
        <taxon>Euteleostomi</taxon>
        <taxon>Actinopterygii</taxon>
        <taxon>Neopterygii</taxon>
        <taxon>Teleostei</taxon>
        <taxon>Ostariophysi</taxon>
        <taxon>Cypriniformes</taxon>
        <taxon>Cyprinidae</taxon>
        <taxon>Labeoninae</taxon>
        <taxon>Labeonini</taxon>
        <taxon>Cirrhinus</taxon>
    </lineage>
</organism>
<dbReference type="Gene3D" id="1.25.40.20">
    <property type="entry name" value="Ankyrin repeat-containing domain"/>
    <property type="match status" value="1"/>
</dbReference>
<evidence type="ECO:0000256" key="4">
    <source>
        <dbReference type="SAM" id="Coils"/>
    </source>
</evidence>
<dbReference type="Pfam" id="PF12796">
    <property type="entry name" value="Ank_2"/>
    <property type="match status" value="1"/>
</dbReference>
<accession>A0ABR3N3A1</accession>
<dbReference type="SMART" id="SM00248">
    <property type="entry name" value="ANK"/>
    <property type="match status" value="5"/>
</dbReference>
<dbReference type="SUPFAM" id="SSF48403">
    <property type="entry name" value="Ankyrin repeat"/>
    <property type="match status" value="1"/>
</dbReference>
<dbReference type="Proteomes" id="UP001558613">
    <property type="component" value="Unassembled WGS sequence"/>
</dbReference>
<keyword evidence="3" id="KW-0040">ANK repeat</keyword>
<name>A0ABR3N3A1_9TELE</name>
<feature type="repeat" description="ANK" evidence="3">
    <location>
        <begin position="179"/>
        <end position="211"/>
    </location>
</feature>
<proteinExistence type="predicted"/>
<comment type="caution">
    <text evidence="6">The sequence shown here is derived from an EMBL/GenBank/DDBJ whole genome shotgun (WGS) entry which is preliminary data.</text>
</comment>
<sequence length="1498" mass="170490">MSIEDEFVDSDPPGASEAGSVSSDRQMMTWSGPETLISWRLTGVALCVAVAGEEDTEDGLTERGRDRDSAPEEELLSRGWSLCYSGSLSVCLHCFSCRDEVSWRGCELERSSRTLQRFLVPLKRTTKMSRWLKCTSMYFNTDWNKYDDRLMKAVERREVDKVAAVLGKKGIIPTKLDVEGRSAFHLAASRGHLDCLNLILNHGVDVTATDATGKNALHLAARNAQSLCVQKLLQHNCPVGNVDLQGRTALHDAVMAGCSSSVKLLCDSGASVNASDFDGRTPLVLATQMCHPHICQLLLERGSDITIRDKQNKTALILGCEYACKDAVDVLLKHGAEVTAVDGFGHDSYHYARLSKNQELVSLVKSYLDSATKAKEAAKMEQKKRQLQSVEMVAESSNRDKIIQDLEKKNESQQETLKKFHQEQRTLLDKVSMLQQQLSQEKSTVEDIHKEREQLKRLLSVKEKEEGARAIETVRVQQRSLLGDYPGQSVIKGKDNILVRQSHSLDSAQILQPTGPSRSVARPLELSRPVAGEPELHRQEVESVRRQQEAAQEEVGRLQKALACKSEECEELTKKCETIKRESDQQIQELEEAMGDVQKRMVDSEAKVKQLQAHVVAVKEHLSNQVVDDLKAQLNEVKAKYEGASAEVGRVRNHLKQSEKALEEYKKSEGLLAVEVERLTAELSAMQEDHKNMEDTLLNMEGQAKSAEARLTSMVSGEKFDNMKNLLTNAVDEKELQLAELREDYDRVLEEVAELHRAMDDRQTVSLQEHERVRTALEEQSSNLKKKLADVTAKCQSLICEVEEGEDERELLREELQLLSDNLKTKFVTLENHEEVKRSMGLAVEELRVRLEEETEKRKQAEEQVQRLQEEKTSLCENISNLRSMYIPCERYESEMAALTERNAELEKDLNSLQDQYQEKVNELEILAAEKASLKQNFDIEFVTKNEHDRVQTELNEALEKAKIEIAKLEGDCRVRDEELQKAKEGNATLKEEFENVQAKLESDYISLVEHERLKSTMSKALSEAEGRAQDACSKYQCAQESASKLHEEVEAQKKELDTIHEALQLRFVPLTAMEEKEMHFNTSLKDLAEKLAEMQEIYNDEKTKGECQRQENEKLKDEMVSLQQKLQTGLVSSEKYKEVENRCKGQVEELSLKLVELEQQYKEVTIQRAELEEKNALCNTEIQSLQKKLNSEFIHLEQFEAMQSSLSGSLQEAQKECKCLHEAHRLEVQRVHELEKQLKSQSCGEAQYSQVKEALEREVNELRLALREEEETSAQRAEDVATLQTELLRATHALDDLRSHEEQVTELRTEKQKLEEEVRALGDRLSGLDEQYEDLYRETTLAREGEKRARTETEALQVKSASIEKEIRDLKERYEESMSTIGELQKRIQASTEQTELKDKRITELLADVERLKQALNGLSQLAYAGNTPNKRQTQHIDTLQAQVKSLQQQLADAERQHREVVSIYRTHLLSAAQGHMDEDVQAALLQIIRMRQGFVC</sequence>